<dbReference type="AlphaFoldDB" id="A0AAD5CTC0"/>
<reference evidence="1" key="1">
    <citation type="submission" date="2022-06" db="EMBL/GenBank/DDBJ databases">
        <title>Uncovering the hologenomic basis of an extraordinary plant invasion.</title>
        <authorList>
            <person name="Bieker V.C."/>
            <person name="Martin M.D."/>
            <person name="Gilbert T."/>
            <person name="Hodgins K."/>
            <person name="Battlay P."/>
            <person name="Petersen B."/>
            <person name="Wilson J."/>
        </authorList>
    </citation>
    <scope>NUCLEOTIDE SEQUENCE</scope>
    <source>
        <strain evidence="1">AA19_3_7</strain>
        <tissue evidence="1">Leaf</tissue>
    </source>
</reference>
<protein>
    <submittedName>
        <fullName evidence="1">Uncharacterized protein</fullName>
    </submittedName>
</protein>
<sequence length="163" mass="18605">MSLKATVDDDCNVYAVERVVAELRSDGYIDYLYICSTKKVFYGKYPKRLDVRAPVYFAATLEYLTSDTWKLLDYLDGRGTGRPILATSQLVMFELQFQATKYFHHSLIAGSTKSSKKCTSFMTKLTSKKSKCHWSLKLIERLGKITLIWKNGLLRDRYVGGGS</sequence>
<accession>A0AAD5CTC0</accession>
<keyword evidence="2" id="KW-1185">Reference proteome</keyword>
<name>A0AAD5CTC0_AMBAR</name>
<evidence type="ECO:0000313" key="2">
    <source>
        <dbReference type="Proteomes" id="UP001206925"/>
    </source>
</evidence>
<gene>
    <name evidence="1" type="ORF">M8C21_012069</name>
</gene>
<dbReference type="EMBL" id="JAMZMK010006733">
    <property type="protein sequence ID" value="KAI7747557.1"/>
    <property type="molecule type" value="Genomic_DNA"/>
</dbReference>
<comment type="caution">
    <text evidence="1">The sequence shown here is derived from an EMBL/GenBank/DDBJ whole genome shotgun (WGS) entry which is preliminary data.</text>
</comment>
<proteinExistence type="predicted"/>
<evidence type="ECO:0000313" key="1">
    <source>
        <dbReference type="EMBL" id="KAI7747557.1"/>
    </source>
</evidence>
<organism evidence="1 2">
    <name type="scientific">Ambrosia artemisiifolia</name>
    <name type="common">Common ragweed</name>
    <dbReference type="NCBI Taxonomy" id="4212"/>
    <lineage>
        <taxon>Eukaryota</taxon>
        <taxon>Viridiplantae</taxon>
        <taxon>Streptophyta</taxon>
        <taxon>Embryophyta</taxon>
        <taxon>Tracheophyta</taxon>
        <taxon>Spermatophyta</taxon>
        <taxon>Magnoliopsida</taxon>
        <taxon>eudicotyledons</taxon>
        <taxon>Gunneridae</taxon>
        <taxon>Pentapetalae</taxon>
        <taxon>asterids</taxon>
        <taxon>campanulids</taxon>
        <taxon>Asterales</taxon>
        <taxon>Asteraceae</taxon>
        <taxon>Asteroideae</taxon>
        <taxon>Heliantheae alliance</taxon>
        <taxon>Heliantheae</taxon>
        <taxon>Ambrosia</taxon>
    </lineage>
</organism>
<dbReference type="Proteomes" id="UP001206925">
    <property type="component" value="Unassembled WGS sequence"/>
</dbReference>